<gene>
    <name evidence="2" type="ORF">P153DRAFT_421635</name>
</gene>
<dbReference type="GeneID" id="54412757"/>
<dbReference type="EMBL" id="ML977502">
    <property type="protein sequence ID" value="KAF2131640.1"/>
    <property type="molecule type" value="Genomic_DNA"/>
</dbReference>
<accession>A0A6A6AIK7</accession>
<evidence type="ECO:0000313" key="2">
    <source>
        <dbReference type="EMBL" id="KAF2131640.1"/>
    </source>
</evidence>
<protein>
    <recommendedName>
        <fullName evidence="4">F-box domain-containing protein</fullName>
    </recommendedName>
</protein>
<reference evidence="2" key="1">
    <citation type="journal article" date="2020" name="Stud. Mycol.">
        <title>101 Dothideomycetes genomes: a test case for predicting lifestyles and emergence of pathogens.</title>
        <authorList>
            <person name="Haridas S."/>
            <person name="Albert R."/>
            <person name="Binder M."/>
            <person name="Bloem J."/>
            <person name="Labutti K."/>
            <person name="Salamov A."/>
            <person name="Andreopoulos B."/>
            <person name="Baker S."/>
            <person name="Barry K."/>
            <person name="Bills G."/>
            <person name="Bluhm B."/>
            <person name="Cannon C."/>
            <person name="Castanera R."/>
            <person name="Culley D."/>
            <person name="Daum C."/>
            <person name="Ezra D."/>
            <person name="Gonzalez J."/>
            <person name="Henrissat B."/>
            <person name="Kuo A."/>
            <person name="Liang C."/>
            <person name="Lipzen A."/>
            <person name="Lutzoni F."/>
            <person name="Magnuson J."/>
            <person name="Mondo S."/>
            <person name="Nolan M."/>
            <person name="Ohm R."/>
            <person name="Pangilinan J."/>
            <person name="Park H.-J."/>
            <person name="Ramirez L."/>
            <person name="Alfaro M."/>
            <person name="Sun H."/>
            <person name="Tritt A."/>
            <person name="Yoshinaga Y."/>
            <person name="Zwiers L.-H."/>
            <person name="Turgeon B."/>
            <person name="Goodwin S."/>
            <person name="Spatafora J."/>
            <person name="Crous P."/>
            <person name="Grigoriev I."/>
        </authorList>
    </citation>
    <scope>NUCLEOTIDE SEQUENCE</scope>
    <source>
        <strain evidence="2">CBS 119687</strain>
    </source>
</reference>
<evidence type="ECO:0000313" key="3">
    <source>
        <dbReference type="Proteomes" id="UP000799771"/>
    </source>
</evidence>
<feature type="region of interest" description="Disordered" evidence="1">
    <location>
        <begin position="239"/>
        <end position="259"/>
    </location>
</feature>
<organism evidence="2 3">
    <name type="scientific">Dothidotthia symphoricarpi CBS 119687</name>
    <dbReference type="NCBI Taxonomy" id="1392245"/>
    <lineage>
        <taxon>Eukaryota</taxon>
        <taxon>Fungi</taxon>
        <taxon>Dikarya</taxon>
        <taxon>Ascomycota</taxon>
        <taxon>Pezizomycotina</taxon>
        <taxon>Dothideomycetes</taxon>
        <taxon>Pleosporomycetidae</taxon>
        <taxon>Pleosporales</taxon>
        <taxon>Dothidotthiaceae</taxon>
        <taxon>Dothidotthia</taxon>
    </lineage>
</organism>
<keyword evidence="3" id="KW-1185">Reference proteome</keyword>
<evidence type="ECO:0008006" key="4">
    <source>
        <dbReference type="Google" id="ProtNLM"/>
    </source>
</evidence>
<dbReference type="OrthoDB" id="5372859at2759"/>
<sequence length="316" mass="36221">MAKHQLTIVSEGFPSELILQMVQYLPFKDGRTIAALRHAHPRIKALLDAYECSITKSFVKNELRHAPTDFSYSKEDFRYEWLAECAKNYNVVDDVMGALICDQNCFAVERNNMALVNTGLLLMYKLLSHKTHATKLTFIKSLRRDPLIAMYLALHHATLAARYHGSGWMHQRTYGRFLDGDQLSLRNELEFCFAEGMLTVGPKFISDMLLNHASSDAETTLLNLYHDYGVHDWEWPSEDATGEFEPPRTQGPRREPGSMGRSLFTTLLERMADVMDCLLEEVRMNVERDTERVDHPLAYLNLEGKARLLQGFDLEG</sequence>
<evidence type="ECO:0000256" key="1">
    <source>
        <dbReference type="SAM" id="MobiDB-lite"/>
    </source>
</evidence>
<dbReference type="Proteomes" id="UP000799771">
    <property type="component" value="Unassembled WGS sequence"/>
</dbReference>
<proteinExistence type="predicted"/>
<dbReference type="RefSeq" id="XP_033526027.1">
    <property type="nucleotide sequence ID" value="XM_033672325.1"/>
</dbReference>
<name>A0A6A6AIK7_9PLEO</name>
<dbReference type="AlphaFoldDB" id="A0A6A6AIK7"/>